<reference evidence="2 3" key="1">
    <citation type="submission" date="2008-10" db="EMBL/GenBank/DDBJ databases">
        <title>Draft genome sequence of Bacteroides dorei (DSM 17855).</title>
        <authorList>
            <person name="Sudarsanam P."/>
            <person name="Ley R."/>
            <person name="Guruge J."/>
            <person name="Turnbaugh P.J."/>
            <person name="Mahowald M."/>
            <person name="Liep D."/>
            <person name="Gordon J."/>
        </authorList>
    </citation>
    <scope>NUCLEOTIDE SEQUENCE [LARGE SCALE GENOMIC DNA]</scope>
    <source>
        <strain evidence="2 3">DSM 17855</strain>
    </source>
</reference>
<protein>
    <submittedName>
        <fullName evidence="2">Uncharacterized protein</fullName>
    </submittedName>
</protein>
<name>B6W4Z1_9BACT</name>
<keyword evidence="1" id="KW-1133">Transmembrane helix</keyword>
<evidence type="ECO:0000256" key="1">
    <source>
        <dbReference type="SAM" id="Phobius"/>
    </source>
</evidence>
<keyword evidence="1" id="KW-0812">Transmembrane</keyword>
<evidence type="ECO:0000313" key="2">
    <source>
        <dbReference type="EMBL" id="EEB22960.1"/>
    </source>
</evidence>
<dbReference type="AlphaFoldDB" id="B6W4Z1"/>
<gene>
    <name evidence="2" type="ORF">BACDOR_04608</name>
</gene>
<feature type="transmembrane region" description="Helical" evidence="1">
    <location>
        <begin position="18"/>
        <end position="40"/>
    </location>
</feature>
<evidence type="ECO:0000313" key="3">
    <source>
        <dbReference type="Proteomes" id="UP000004849"/>
    </source>
</evidence>
<proteinExistence type="predicted"/>
<dbReference type="Proteomes" id="UP000004849">
    <property type="component" value="Unassembled WGS sequence"/>
</dbReference>
<accession>B6W4Z1</accession>
<dbReference type="EMBL" id="ABWZ01000082">
    <property type="protein sequence ID" value="EEB22960.1"/>
    <property type="molecule type" value="Genomic_DNA"/>
</dbReference>
<keyword evidence="1" id="KW-0472">Membrane</keyword>
<organism evidence="2 3">
    <name type="scientific">Phocaeicola dorei DSM 17855</name>
    <dbReference type="NCBI Taxonomy" id="483217"/>
    <lineage>
        <taxon>Bacteria</taxon>
        <taxon>Pseudomonadati</taxon>
        <taxon>Bacteroidota</taxon>
        <taxon>Bacteroidia</taxon>
        <taxon>Bacteroidales</taxon>
        <taxon>Bacteroidaceae</taxon>
        <taxon>Phocaeicola</taxon>
    </lineage>
</organism>
<reference evidence="2 3" key="2">
    <citation type="submission" date="2008-10" db="EMBL/GenBank/DDBJ databases">
        <authorList>
            <person name="Fulton L."/>
            <person name="Clifton S."/>
            <person name="Fulton B."/>
            <person name="Xu J."/>
            <person name="Minx P."/>
            <person name="Pepin K.H."/>
            <person name="Johnson M."/>
            <person name="Thiruvilangam P."/>
            <person name="Bhonagiri V."/>
            <person name="Nash W.E."/>
            <person name="Mardis E.R."/>
            <person name="Wilson R.K."/>
        </authorList>
    </citation>
    <scope>NUCLEOTIDE SEQUENCE [LARGE SCALE GENOMIC DNA]</scope>
    <source>
        <strain evidence="2 3">DSM 17855</strain>
    </source>
</reference>
<sequence>MCAITGLCYGCKYKDKLFIRWSSVGLVIGIGLSIYTWCLISSM</sequence>
<dbReference type="HOGENOM" id="CLU_3229520_0_0_10"/>